<reference evidence="2 4" key="1">
    <citation type="submission" date="2024-01" db="EMBL/GenBank/DDBJ databases">
        <authorList>
            <person name="Waweru B."/>
        </authorList>
    </citation>
    <scope>NUCLEOTIDE SEQUENCE [LARGE SCALE GENOMIC DNA]</scope>
</reference>
<sequence>MGRRITAELTSGGPFAASERDSERIDSRKTVSGQMLALEGYDRGKAPMANDPNASLSRTRK</sequence>
<comment type="caution">
    <text evidence="2">The sequence shown here is derived from an EMBL/GenBank/DDBJ whole genome shotgun (WGS) entry which is preliminary data.</text>
</comment>
<dbReference type="AlphaFoldDB" id="A0AAV1QL93"/>
<name>A0AAV1QL93_9ROSI</name>
<keyword evidence="4" id="KW-1185">Reference proteome</keyword>
<dbReference type="EMBL" id="CAWUPB010000903">
    <property type="protein sequence ID" value="CAK7328692.1"/>
    <property type="molecule type" value="Genomic_DNA"/>
</dbReference>
<evidence type="ECO:0000313" key="4">
    <source>
        <dbReference type="Proteomes" id="UP001314170"/>
    </source>
</evidence>
<gene>
    <name evidence="2" type="ORF">DCAF_LOCUS60</name>
    <name evidence="3" type="ORF">DCAF_LOCUS6424</name>
</gene>
<evidence type="ECO:0000313" key="2">
    <source>
        <dbReference type="EMBL" id="CAK7322451.1"/>
    </source>
</evidence>
<dbReference type="Proteomes" id="UP001314170">
    <property type="component" value="Unassembled WGS sequence"/>
</dbReference>
<feature type="region of interest" description="Disordered" evidence="1">
    <location>
        <begin position="1"/>
        <end position="61"/>
    </location>
</feature>
<accession>A0AAV1QL93</accession>
<dbReference type="EMBL" id="CAWUPB010000021">
    <property type="protein sequence ID" value="CAK7322451.1"/>
    <property type="molecule type" value="Genomic_DNA"/>
</dbReference>
<feature type="compositionally biased region" description="Basic and acidic residues" evidence="1">
    <location>
        <begin position="18"/>
        <end position="29"/>
    </location>
</feature>
<protein>
    <submittedName>
        <fullName evidence="2">Uncharacterized protein</fullName>
    </submittedName>
</protein>
<feature type="compositionally biased region" description="Polar residues" evidence="1">
    <location>
        <begin position="52"/>
        <end position="61"/>
    </location>
</feature>
<evidence type="ECO:0000256" key="1">
    <source>
        <dbReference type="SAM" id="MobiDB-lite"/>
    </source>
</evidence>
<organism evidence="2 4">
    <name type="scientific">Dovyalis caffra</name>
    <dbReference type="NCBI Taxonomy" id="77055"/>
    <lineage>
        <taxon>Eukaryota</taxon>
        <taxon>Viridiplantae</taxon>
        <taxon>Streptophyta</taxon>
        <taxon>Embryophyta</taxon>
        <taxon>Tracheophyta</taxon>
        <taxon>Spermatophyta</taxon>
        <taxon>Magnoliopsida</taxon>
        <taxon>eudicotyledons</taxon>
        <taxon>Gunneridae</taxon>
        <taxon>Pentapetalae</taxon>
        <taxon>rosids</taxon>
        <taxon>fabids</taxon>
        <taxon>Malpighiales</taxon>
        <taxon>Salicaceae</taxon>
        <taxon>Flacourtieae</taxon>
        <taxon>Dovyalis</taxon>
    </lineage>
</organism>
<evidence type="ECO:0000313" key="3">
    <source>
        <dbReference type="EMBL" id="CAK7328692.1"/>
    </source>
</evidence>
<proteinExistence type="predicted"/>